<dbReference type="Pfam" id="PF16661">
    <property type="entry name" value="Lactamase_B_6"/>
    <property type="match status" value="1"/>
</dbReference>
<dbReference type="PANTHER" id="PTHR46094">
    <property type="entry name" value="INTEGRATOR COMPLEX SUBUNIT 9"/>
    <property type="match status" value="1"/>
</dbReference>
<dbReference type="Proteomes" id="UP001227230">
    <property type="component" value="Chromosome 13"/>
</dbReference>
<dbReference type="PANTHER" id="PTHR46094:SF1">
    <property type="entry name" value="INTEGRATOR COMPLEX SUBUNIT 9"/>
    <property type="match status" value="1"/>
</dbReference>
<evidence type="ECO:0000256" key="3">
    <source>
        <dbReference type="ARBA" id="ARBA00006861"/>
    </source>
</evidence>
<feature type="region of interest" description="Disordered" evidence="6">
    <location>
        <begin position="1"/>
        <end position="25"/>
    </location>
</feature>
<sequence length="774" mass="85811">MAGAGAYGRKSAHSQPNCSKSGLGPGPGPDQPIITCRLLRSLFTPLIQTLRGPILSSSSTSPLIQRRVERPRSTRSLPSVYMKFTCLSKGGNFYFPPCHIITVSGFRILLDCPLDLSSLMIFSPIPTHAFSNPELPSPDSVDQKRQKHERPIDSSELIRAQPWFKTVTSLHLWNVPFIDVVLISSPMGMLGLPFLSRVNGFRAKIYVTEVTARIGQLLMEDLVLMNKEFRQFYGCEESGLPQWMNWEKLESLPSLFREIVLGEDGVELGGWMPLYSADDVKGCMQKVHTLKYAQEVCYNGTLIIKAVSSGLEIGTCNWTINGPKRNIACLSSSIFNSSHAMNFDYHALRGNDLIIYSDLSSPVLEDVKDNSCYSAPTSQKSSTLSADNDQEASAELLLSTSESLEEMEKLNFICSCIIDSVKAGGSVLIPIGRLGIILQLLELISLSLEASSLKVPIFIISSVAEELLAFTNIIPEWLCKQRQEKLFSGEPFFAHTQLIKEKKLHVFPAVHSPNLLKIWQEPCIAFSPHWSLRLGPVVHLLRRWSGDENSLLIMEEGVDADLALLPFKPMAMKVLQCSFLSGIKLQKVQPLLKILQPKFVLFPEDLRQLVSYSDTNSHAFFYYCENETLPVPSLKNSSELEIAADLVSLIHCRRLTAESIGIGRLKGDFSVTHGKHQLHSGSEQADSSQSRPPLLHWGSLDLERLLAVLEKMGIRGSVEQGNSDTDSENARVVHVYEPNKALIEVRENSTIISASNESLSSLIFEAVDGILSGL</sequence>
<dbReference type="InterPro" id="IPR001279">
    <property type="entry name" value="Metallo-B-lactamas"/>
</dbReference>
<dbReference type="InterPro" id="IPR036866">
    <property type="entry name" value="RibonucZ/Hydroxyglut_hydro"/>
</dbReference>
<accession>A0ABY9D3R4</accession>
<dbReference type="EMBL" id="CP126660">
    <property type="protein sequence ID" value="WKA02198.1"/>
    <property type="molecule type" value="Genomic_DNA"/>
</dbReference>
<dbReference type="Pfam" id="PF10996">
    <property type="entry name" value="Beta-Casp"/>
    <property type="match status" value="1"/>
</dbReference>
<dbReference type="Gene3D" id="3.40.50.10890">
    <property type="match status" value="1"/>
</dbReference>
<organism evidence="8 9">
    <name type="scientific">Vitis vinifera</name>
    <name type="common">Grape</name>
    <dbReference type="NCBI Taxonomy" id="29760"/>
    <lineage>
        <taxon>Eukaryota</taxon>
        <taxon>Viridiplantae</taxon>
        <taxon>Streptophyta</taxon>
        <taxon>Embryophyta</taxon>
        <taxon>Tracheophyta</taxon>
        <taxon>Spermatophyta</taxon>
        <taxon>Magnoliopsida</taxon>
        <taxon>eudicotyledons</taxon>
        <taxon>Gunneridae</taxon>
        <taxon>Pentapetalae</taxon>
        <taxon>rosids</taxon>
        <taxon>Vitales</taxon>
        <taxon>Vitaceae</taxon>
        <taxon>Viteae</taxon>
        <taxon>Vitis</taxon>
    </lineage>
</organism>
<name>A0ABY9D3R4_VITVI</name>
<evidence type="ECO:0000256" key="2">
    <source>
        <dbReference type="ARBA" id="ARBA00004496"/>
    </source>
</evidence>
<keyword evidence="9" id="KW-1185">Reference proteome</keyword>
<evidence type="ECO:0000256" key="5">
    <source>
        <dbReference type="ARBA" id="ARBA00023242"/>
    </source>
</evidence>
<dbReference type="InterPro" id="IPR027074">
    <property type="entry name" value="Integrator_9su"/>
</dbReference>
<keyword evidence="4" id="KW-0963">Cytoplasm</keyword>
<evidence type="ECO:0000256" key="4">
    <source>
        <dbReference type="ARBA" id="ARBA00022490"/>
    </source>
</evidence>
<comment type="similarity">
    <text evidence="3">Belongs to the metallo-beta-lactamase superfamily. RNA-metabolizing metallo-beta-lactamase-like family. INTS9 subfamily.</text>
</comment>
<evidence type="ECO:0000313" key="8">
    <source>
        <dbReference type="EMBL" id="WKA02198.1"/>
    </source>
</evidence>
<reference evidence="8 9" key="1">
    <citation type="journal article" date="2023" name="Hortic Res">
        <title>The complete reference genome for grapevine (Vitis vinifera L.) genetics and breeding.</title>
        <authorList>
            <person name="Shi X."/>
            <person name="Cao S."/>
            <person name="Wang X."/>
            <person name="Huang S."/>
            <person name="Wang Y."/>
            <person name="Liu Z."/>
            <person name="Liu W."/>
            <person name="Leng X."/>
            <person name="Peng Y."/>
            <person name="Wang N."/>
            <person name="Wang Y."/>
            <person name="Ma Z."/>
            <person name="Xu X."/>
            <person name="Zhang F."/>
            <person name="Xue H."/>
            <person name="Zhong H."/>
            <person name="Wang Y."/>
            <person name="Zhang K."/>
            <person name="Velt A."/>
            <person name="Avia K."/>
            <person name="Holtgrawe D."/>
            <person name="Grimplet J."/>
            <person name="Matus J.T."/>
            <person name="Ware D."/>
            <person name="Wu X."/>
            <person name="Wang H."/>
            <person name="Liu C."/>
            <person name="Fang Y."/>
            <person name="Rustenholz C."/>
            <person name="Cheng Z."/>
            <person name="Xiao H."/>
            <person name="Zhou Y."/>
        </authorList>
    </citation>
    <scope>NUCLEOTIDE SEQUENCE [LARGE SCALE GENOMIC DNA]</scope>
    <source>
        <strain evidence="9">cv. Pinot noir / PN40024</strain>
        <tissue evidence="8">Leaf</tissue>
    </source>
</reference>
<feature type="region of interest" description="Disordered" evidence="6">
    <location>
        <begin position="133"/>
        <end position="152"/>
    </location>
</feature>
<dbReference type="SMART" id="SM01027">
    <property type="entry name" value="Beta-Casp"/>
    <property type="match status" value="1"/>
</dbReference>
<proteinExistence type="inferred from homology"/>
<protein>
    <recommendedName>
        <fullName evidence="7">Beta-Casp domain-containing protein</fullName>
    </recommendedName>
</protein>
<dbReference type="SUPFAM" id="SSF56281">
    <property type="entry name" value="Metallo-hydrolase/oxidoreductase"/>
    <property type="match status" value="1"/>
</dbReference>
<feature type="domain" description="Beta-Casp" evidence="7">
    <location>
        <begin position="437"/>
        <end position="562"/>
    </location>
</feature>
<evidence type="ECO:0000313" key="9">
    <source>
        <dbReference type="Proteomes" id="UP001227230"/>
    </source>
</evidence>
<feature type="compositionally biased region" description="Basic and acidic residues" evidence="6">
    <location>
        <begin position="141"/>
        <end position="152"/>
    </location>
</feature>
<keyword evidence="5" id="KW-0539">Nucleus</keyword>
<evidence type="ECO:0000256" key="6">
    <source>
        <dbReference type="SAM" id="MobiDB-lite"/>
    </source>
</evidence>
<dbReference type="InterPro" id="IPR022712">
    <property type="entry name" value="Beta_Casp"/>
</dbReference>
<gene>
    <name evidence="8" type="ORF">VitviT2T_020415</name>
</gene>
<comment type="subcellular location">
    <subcellularLocation>
        <location evidence="2">Cytoplasm</location>
    </subcellularLocation>
    <subcellularLocation>
        <location evidence="1">Nucleus</location>
    </subcellularLocation>
</comment>
<evidence type="ECO:0000256" key="1">
    <source>
        <dbReference type="ARBA" id="ARBA00004123"/>
    </source>
</evidence>
<dbReference type="Gene3D" id="3.60.15.10">
    <property type="entry name" value="Ribonuclease Z/Hydroxyacylglutathione hydrolase-like"/>
    <property type="match status" value="1"/>
</dbReference>
<evidence type="ECO:0000259" key="7">
    <source>
        <dbReference type="SMART" id="SM01027"/>
    </source>
</evidence>